<gene>
    <name evidence="2" type="ORF">KQI68_00610</name>
</gene>
<reference evidence="2 3" key="1">
    <citation type="submission" date="2021-06" db="EMBL/GenBank/DDBJ databases">
        <authorList>
            <person name="Sun Q."/>
            <person name="Li D."/>
        </authorList>
    </citation>
    <scope>NUCLEOTIDE SEQUENCE [LARGE SCALE GENOMIC DNA]</scope>
    <source>
        <strain evidence="2 3">MSJ-1</strain>
    </source>
</reference>
<feature type="domain" description="Phosphoribosyltransferase" evidence="1">
    <location>
        <begin position="111"/>
        <end position="198"/>
    </location>
</feature>
<protein>
    <submittedName>
        <fullName evidence="2">ComF family protein</fullName>
    </submittedName>
</protein>
<name>A0ABS6FDT2_9FIRM</name>
<dbReference type="PANTHER" id="PTHR47505">
    <property type="entry name" value="DNA UTILIZATION PROTEIN YHGH"/>
    <property type="match status" value="1"/>
</dbReference>
<dbReference type="PANTHER" id="PTHR47505:SF1">
    <property type="entry name" value="DNA UTILIZATION PROTEIN YHGH"/>
    <property type="match status" value="1"/>
</dbReference>
<organism evidence="2 3">
    <name type="scientific">Peptoniphilus ovalis</name>
    <dbReference type="NCBI Taxonomy" id="2841503"/>
    <lineage>
        <taxon>Bacteria</taxon>
        <taxon>Bacillati</taxon>
        <taxon>Bacillota</taxon>
        <taxon>Tissierellia</taxon>
        <taxon>Tissierellales</taxon>
        <taxon>Peptoniphilaceae</taxon>
        <taxon>Peptoniphilus</taxon>
    </lineage>
</organism>
<dbReference type="InterPro" id="IPR000836">
    <property type="entry name" value="PRTase_dom"/>
</dbReference>
<proteinExistence type="predicted"/>
<accession>A0ABS6FDT2</accession>
<evidence type="ECO:0000259" key="1">
    <source>
        <dbReference type="Pfam" id="PF00156"/>
    </source>
</evidence>
<keyword evidence="3" id="KW-1185">Reference proteome</keyword>
<dbReference type="Proteomes" id="UP000783742">
    <property type="component" value="Unassembled WGS sequence"/>
</dbReference>
<comment type="caution">
    <text evidence="2">The sequence shown here is derived from an EMBL/GenBank/DDBJ whole genome shotgun (WGS) entry which is preliminary data.</text>
</comment>
<dbReference type="InterPro" id="IPR051910">
    <property type="entry name" value="ComF/GntX_DNA_util-trans"/>
</dbReference>
<evidence type="ECO:0000313" key="3">
    <source>
        <dbReference type="Proteomes" id="UP000783742"/>
    </source>
</evidence>
<dbReference type="Pfam" id="PF00156">
    <property type="entry name" value="Pribosyltran"/>
    <property type="match status" value="1"/>
</dbReference>
<evidence type="ECO:0000313" key="2">
    <source>
        <dbReference type="EMBL" id="MBU5668332.1"/>
    </source>
</evidence>
<sequence>MLLKNNRCPICKTSVSRSGLCENCEELIIKNPPFNYDFLEDVDDIIIAANYFGVMRKLLLDFKFKNKMECADIIADLMAEALFYKGGFSGVMTFVPMHREKLKTRGFNHAEILAKKIAEKIDIEFVEVFKKTRATKDQHGLHKEERGKNLKDSFEVINYRDEIIIVDDIITTGSTISELARASKNAGIKKVTALIAATKIA</sequence>
<dbReference type="EMBL" id="JAHLQO010000001">
    <property type="protein sequence ID" value="MBU5668332.1"/>
    <property type="molecule type" value="Genomic_DNA"/>
</dbReference>
<dbReference type="RefSeq" id="WP_216548009.1">
    <property type="nucleotide sequence ID" value="NZ_JAHLQO010000001.1"/>
</dbReference>